<comment type="caution">
    <text evidence="1">The sequence shown here is derived from an EMBL/GenBank/DDBJ whole genome shotgun (WGS) entry which is preliminary data.</text>
</comment>
<dbReference type="SUPFAM" id="SSF53335">
    <property type="entry name" value="S-adenosyl-L-methionine-dependent methyltransferases"/>
    <property type="match status" value="1"/>
</dbReference>
<dbReference type="Pfam" id="PF01135">
    <property type="entry name" value="PCMT"/>
    <property type="match status" value="1"/>
</dbReference>
<dbReference type="Gene3D" id="3.40.50.150">
    <property type="entry name" value="Vaccinia Virus protein VP39"/>
    <property type="match status" value="1"/>
</dbReference>
<sequence>MRILNQCVTKCFALDLAGTAKGINLNRKGWENVTFQAARQQNSYPMPYPKDKDMETARNLMVDDQLRPSEITNLSLLSVMRELPRECCVMPDQHSVAYADITLPLGQGRVLPQPLLTARLVQAVMPAEKARVLVVGAATGYTAALFAALGANVTALESNTRLAEQGQLFCQQEALSVSWVIAPLNEGAAGNAPYDVIYFDGAILRFPAFCAAQLAASGTMAGVMASPNKLAKAFIAMREPKSASSFIVTNLFETQLPLLPDLAAPITFEF</sequence>
<evidence type="ECO:0000313" key="1">
    <source>
        <dbReference type="EMBL" id="OAZ73112.1"/>
    </source>
</evidence>
<keyword evidence="1" id="KW-0489">Methyltransferase</keyword>
<dbReference type="GO" id="GO:0004719">
    <property type="term" value="F:protein-L-isoaspartate (D-aspartate) O-methyltransferase activity"/>
    <property type="evidence" value="ECO:0007669"/>
    <property type="project" value="UniProtKB-EC"/>
</dbReference>
<dbReference type="EMBL" id="LYUD01000099">
    <property type="protein sequence ID" value="OAZ73112.1"/>
    <property type="molecule type" value="Genomic_DNA"/>
</dbReference>
<dbReference type="AlphaFoldDB" id="A0A1A0DEN1"/>
<accession>A0A1A0DEN1</accession>
<dbReference type="CDD" id="cd02440">
    <property type="entry name" value="AdoMet_MTases"/>
    <property type="match status" value="1"/>
</dbReference>
<gene>
    <name evidence="1" type="ORF">SRCM100623_01657</name>
</gene>
<evidence type="ECO:0000313" key="2">
    <source>
        <dbReference type="Proteomes" id="UP000093796"/>
    </source>
</evidence>
<organism evidence="1 2">
    <name type="scientific">Acetobacter pasteurianus</name>
    <name type="common">Acetobacter turbidans</name>
    <dbReference type="NCBI Taxonomy" id="438"/>
    <lineage>
        <taxon>Bacteria</taxon>
        <taxon>Pseudomonadati</taxon>
        <taxon>Pseudomonadota</taxon>
        <taxon>Alphaproteobacteria</taxon>
        <taxon>Acetobacterales</taxon>
        <taxon>Acetobacteraceae</taxon>
        <taxon>Acetobacter</taxon>
    </lineage>
</organism>
<dbReference type="InterPro" id="IPR029063">
    <property type="entry name" value="SAM-dependent_MTases_sf"/>
</dbReference>
<keyword evidence="1" id="KW-0808">Transferase</keyword>
<proteinExistence type="predicted"/>
<dbReference type="EC" id="2.1.1.77" evidence="1"/>
<reference evidence="1 2" key="1">
    <citation type="submission" date="2016-05" db="EMBL/GenBank/DDBJ databases">
        <title>Genome sequencing of Acetobacter pasteurianus strain SRCM100623.</title>
        <authorList>
            <person name="Song Y.R."/>
        </authorList>
    </citation>
    <scope>NUCLEOTIDE SEQUENCE [LARGE SCALE GENOMIC DNA]</scope>
    <source>
        <strain evidence="1 2">SRCM100623</strain>
    </source>
</reference>
<dbReference type="Proteomes" id="UP000093796">
    <property type="component" value="Unassembled WGS sequence"/>
</dbReference>
<name>A0A1A0DEN1_ACEPA</name>
<protein>
    <submittedName>
        <fullName evidence="1">Protein-L-isoaspartate(D-aspartate) O-methyltransferase</fullName>
        <ecNumber evidence="1">2.1.1.77</ecNumber>
    </submittedName>
</protein>
<dbReference type="GO" id="GO:0032259">
    <property type="term" value="P:methylation"/>
    <property type="evidence" value="ECO:0007669"/>
    <property type="project" value="UniProtKB-KW"/>
</dbReference>
<dbReference type="PATRIC" id="fig|438.15.peg.1850"/>